<dbReference type="PANTHER" id="PTHR43884:SF20">
    <property type="entry name" value="ACYL-COA DEHYDROGENASE FADE28"/>
    <property type="match status" value="1"/>
</dbReference>
<evidence type="ECO:0000259" key="7">
    <source>
        <dbReference type="Pfam" id="PF02771"/>
    </source>
</evidence>
<dbReference type="HOGENOM" id="CLU_018204_5_1_11"/>
<dbReference type="InterPro" id="IPR009100">
    <property type="entry name" value="AcylCoA_DH/oxidase_NM_dom_sf"/>
</dbReference>
<keyword evidence="4" id="KW-0274">FAD</keyword>
<evidence type="ECO:0000256" key="1">
    <source>
        <dbReference type="ARBA" id="ARBA00001974"/>
    </source>
</evidence>
<name>A0A024K7E1_9MYCO</name>
<dbReference type="InterPro" id="IPR013786">
    <property type="entry name" value="AcylCoA_DH/ox_N"/>
</dbReference>
<dbReference type="Gene3D" id="1.10.540.10">
    <property type="entry name" value="Acyl-CoA dehydrogenase/oxidase, N-terminal domain"/>
    <property type="match status" value="1"/>
</dbReference>
<feature type="domain" description="Acyl-CoA dehydrogenase/oxidase C-terminal" evidence="6">
    <location>
        <begin position="208"/>
        <end position="334"/>
    </location>
</feature>
<dbReference type="InterPro" id="IPR037069">
    <property type="entry name" value="AcylCoA_DH/ox_N_sf"/>
</dbReference>
<comment type="similarity">
    <text evidence="2">Belongs to the acyl-CoA dehydrogenase family.</text>
</comment>
<sequence>MNLLPGAEQLEIITAAGEFLAERMPVERIRANRHAEAPIPGSVWRECAELGLLTLGLDEEFGGSGRPLDDEALLFVELGKRLAPGPFLAGTLGARVAARSGDDALAQRIGSGVAVVALAVLRGDGDVRPARPIKGTFDLFEPAGASHALLVARSGAALLDIDSFGPLTSVAAADPGTRISSATVESAEPVYWLPVEDEWIWGRAMVLAAGYLAGLAAGAAGLATEHAKTREQFGKPIGVHQAIKHACVDMEIAAEATQAQTFFAAIAVASGRADALLQVLSAATVAGSAAVDNAAAGIHVFGGMGYTFENDMHLYLKRAHVFRHLFGEPTDVLAELLAQDRAQ</sequence>
<evidence type="ECO:0000259" key="6">
    <source>
        <dbReference type="Pfam" id="PF00441"/>
    </source>
</evidence>
<comment type="cofactor">
    <cofactor evidence="1">
        <name>FAD</name>
        <dbReference type="ChEBI" id="CHEBI:57692"/>
    </cofactor>
</comment>
<evidence type="ECO:0000313" key="8">
    <source>
        <dbReference type="EMBL" id="CDO91502.1"/>
    </source>
</evidence>
<evidence type="ECO:0000256" key="4">
    <source>
        <dbReference type="ARBA" id="ARBA00022827"/>
    </source>
</evidence>
<evidence type="ECO:0000256" key="2">
    <source>
        <dbReference type="ARBA" id="ARBA00009347"/>
    </source>
</evidence>
<dbReference type="InterPro" id="IPR036250">
    <property type="entry name" value="AcylCo_DH-like_C"/>
</dbReference>
<dbReference type="Pfam" id="PF00441">
    <property type="entry name" value="Acyl-CoA_dh_1"/>
    <property type="match status" value="1"/>
</dbReference>
<dbReference type="GO" id="GO:0050660">
    <property type="term" value="F:flavin adenine dinucleotide binding"/>
    <property type="evidence" value="ECO:0007669"/>
    <property type="project" value="InterPro"/>
</dbReference>
<dbReference type="EMBL" id="HG964447">
    <property type="protein sequence ID" value="CDO91502.1"/>
    <property type="molecule type" value="Genomic_DNA"/>
</dbReference>
<dbReference type="RefSeq" id="WP_036473815.1">
    <property type="nucleotide sequence ID" value="NZ_HG964447.1"/>
</dbReference>
<keyword evidence="3" id="KW-0285">Flavoprotein</keyword>
<protein>
    <submittedName>
        <fullName evidence="8">Acyl-CoA dehydrogenase</fullName>
    </submittedName>
</protein>
<keyword evidence="5" id="KW-0560">Oxidoreductase</keyword>
<dbReference type="EMBL" id="LQPY01000004">
    <property type="protein sequence ID" value="ORX07656.1"/>
    <property type="molecule type" value="Genomic_DNA"/>
</dbReference>
<dbReference type="STRING" id="47839.BN973_05911"/>
<dbReference type="SUPFAM" id="SSF56645">
    <property type="entry name" value="Acyl-CoA dehydrogenase NM domain-like"/>
    <property type="match status" value="1"/>
</dbReference>
<evidence type="ECO:0000313" key="9">
    <source>
        <dbReference type="EMBL" id="ORX07656.1"/>
    </source>
</evidence>
<proteinExistence type="inferred from homology"/>
<gene>
    <name evidence="9" type="ORF">AWC29_05680</name>
    <name evidence="8" type="ORF">BN973_05911</name>
</gene>
<evidence type="ECO:0000256" key="3">
    <source>
        <dbReference type="ARBA" id="ARBA00022630"/>
    </source>
</evidence>
<dbReference type="Gene3D" id="1.20.140.10">
    <property type="entry name" value="Butyryl-CoA Dehydrogenase, subunit A, domain 3"/>
    <property type="match status" value="1"/>
</dbReference>
<dbReference type="Proteomes" id="UP000193710">
    <property type="component" value="Unassembled WGS sequence"/>
</dbReference>
<feature type="domain" description="Acyl-CoA dehydrogenase/oxidase N-terminal" evidence="7">
    <location>
        <begin position="7"/>
        <end position="109"/>
    </location>
</feature>
<reference evidence="9 10" key="3">
    <citation type="submission" date="2016-01" db="EMBL/GenBank/DDBJ databases">
        <title>The new phylogeny of the genus Mycobacterium.</title>
        <authorList>
            <person name="Tarcisio F."/>
            <person name="Conor M."/>
            <person name="Antonella G."/>
            <person name="Elisabetta G."/>
            <person name="Giulia F.S."/>
            <person name="Sara T."/>
            <person name="Anna F."/>
            <person name="Clotilde B."/>
            <person name="Roberto B."/>
            <person name="Veronica D.S."/>
            <person name="Fabio R."/>
            <person name="Monica P."/>
            <person name="Olivier J."/>
            <person name="Enrico T."/>
            <person name="Nicola S."/>
        </authorList>
    </citation>
    <scope>NUCLEOTIDE SEQUENCE [LARGE SCALE GENOMIC DNA]</scope>
    <source>
        <strain evidence="9 10">DSM 44626</strain>
    </source>
</reference>
<reference evidence="8" key="2">
    <citation type="submission" date="2014-04" db="EMBL/GenBank/DDBJ databases">
        <authorList>
            <person name="Xu Y.W."/>
            <person name="Yang Q."/>
        </authorList>
    </citation>
    <scope>NUCLEOTIDE SEQUENCE</scope>
    <source>
        <strain evidence="8">DSM 44626</strain>
    </source>
</reference>
<keyword evidence="10" id="KW-1185">Reference proteome</keyword>
<dbReference type="eggNOG" id="COG1960">
    <property type="taxonomic scope" value="Bacteria"/>
</dbReference>
<dbReference type="SUPFAM" id="SSF47203">
    <property type="entry name" value="Acyl-CoA dehydrogenase C-terminal domain-like"/>
    <property type="match status" value="1"/>
</dbReference>
<organism evidence="8">
    <name type="scientific">Mycobacterium triplex</name>
    <dbReference type="NCBI Taxonomy" id="47839"/>
    <lineage>
        <taxon>Bacteria</taxon>
        <taxon>Bacillati</taxon>
        <taxon>Actinomycetota</taxon>
        <taxon>Actinomycetes</taxon>
        <taxon>Mycobacteriales</taxon>
        <taxon>Mycobacteriaceae</taxon>
        <taxon>Mycobacterium</taxon>
        <taxon>Mycobacterium simiae complex</taxon>
    </lineage>
</organism>
<dbReference type="Proteomes" id="UP000028880">
    <property type="component" value="Unassembled WGS sequence"/>
</dbReference>
<dbReference type="AlphaFoldDB" id="A0A024K7E1"/>
<evidence type="ECO:0000256" key="5">
    <source>
        <dbReference type="ARBA" id="ARBA00023002"/>
    </source>
</evidence>
<accession>A0A024K7E1</accession>
<dbReference type="OrthoDB" id="8677713at2"/>
<dbReference type="GO" id="GO:0003995">
    <property type="term" value="F:acyl-CoA dehydrogenase activity"/>
    <property type="evidence" value="ECO:0007669"/>
    <property type="project" value="TreeGrafter"/>
</dbReference>
<dbReference type="InterPro" id="IPR009075">
    <property type="entry name" value="AcylCo_DH/oxidase_C"/>
</dbReference>
<reference evidence="8" key="1">
    <citation type="journal article" date="2014" name="Genome Announc.">
        <title>Draft Genome Sequence of Mycobacterium triplex DSM 44626.</title>
        <authorList>
            <person name="Sassi M."/>
            <person name="Croce O."/>
            <person name="Robert C."/>
            <person name="Raoult D."/>
            <person name="Drancourt M."/>
        </authorList>
    </citation>
    <scope>NUCLEOTIDE SEQUENCE [LARGE SCALE GENOMIC DNA]</scope>
    <source>
        <strain evidence="8">DSM 44626</strain>
    </source>
</reference>
<dbReference type="PANTHER" id="PTHR43884">
    <property type="entry name" value="ACYL-COA DEHYDROGENASE"/>
    <property type="match status" value="1"/>
</dbReference>
<evidence type="ECO:0000313" key="10">
    <source>
        <dbReference type="Proteomes" id="UP000193710"/>
    </source>
</evidence>
<dbReference type="Pfam" id="PF02771">
    <property type="entry name" value="Acyl-CoA_dh_N"/>
    <property type="match status" value="1"/>
</dbReference>